<sequence>MQVRGARENNLRNVDVDVPRDAIVAFTGVSGSGKSSLAFGTIFAEAQRRFLESVAPYARRLIQQGHTPHVDEITGLPPAVALQQRRGAPSSRSSVGTLTTLSNSLRMLYSRAGMYPTDAPRLESDSFSPNTVAGACPQCHGLGTAHTVTEATLVPDLTLSIRDGAIAAWPGAWQGKNLRDILITLGYDVDTAWRDLPRAARDWILFTDEQPVVEITPQRDRIAKPYQGRFWSAKSYVLHTLADSKSQSQRERALRFVETGPCPLCEGSGLTPAALAVTVAGRSIAQLNLLPLTGLAELLRSSVPPHAAEATEAAGTLTRDLLARIEVLLELGLGYLSLGRATPTLSPGEMQRLRIATQLRSGLFGVIYVLDEPSAGLHPADAEPLLLVLEQLKASGNSVFVVEHNMDIVRRADWVVDVGPLAGAGGGAVLYSGPIDGLAAVPESVTRQYLFPAASEAGPAGSAPGPAALRTPAHWLGLHGVTRHNLRGVDASFPLGVLTAVTGVSGSGKSTLVSQVLADAVRLALHPDADASVAPDPDADTDTDADADASGTEPRARVDRISGLEAVNRLVRVDQKPIGRTPRSNLATYTGLFDAVRGTFAATESARSHGYGAGRFSFNVPGGRCETCLGEGSVSVGLLFLPGSYTPCPACQGSRYNPETLQVLYHGKSIADVLGLSVEEAAGFLADVPAAARSLATLREVGLGYLRLGQPATELSGGEAQRIKLATELQRARRGHTMYLLDEPTTGLHPADVRLLLAQLGRLVDAGNTVIVVEHNLDVVAAADWVIDLGPAGGDAGGQIVATGTPDAVARHPHSRTAPYLARRLADRHHSAEL</sequence>
<dbReference type="InterPro" id="IPR017871">
    <property type="entry name" value="ABC_transporter-like_CS"/>
</dbReference>
<name>A0A4R8XUB6_9MICO</name>
<keyword evidence="8" id="KW-0863">Zinc-finger</keyword>
<evidence type="ECO:0000256" key="6">
    <source>
        <dbReference type="ARBA" id="ARBA00022763"/>
    </source>
</evidence>
<evidence type="ECO:0000256" key="1">
    <source>
        <dbReference type="ARBA" id="ARBA00004496"/>
    </source>
</evidence>
<dbReference type="Proteomes" id="UP000298433">
    <property type="component" value="Unassembled WGS sequence"/>
</dbReference>
<keyword evidence="9" id="KW-0862">Zinc</keyword>
<dbReference type="GO" id="GO:0005524">
    <property type="term" value="F:ATP binding"/>
    <property type="evidence" value="ECO:0007669"/>
    <property type="project" value="UniProtKB-KW"/>
</dbReference>
<evidence type="ECO:0000256" key="3">
    <source>
        <dbReference type="ARBA" id="ARBA00022723"/>
    </source>
</evidence>
<comment type="similarity">
    <text evidence="14">Belongs to the ABC transporter superfamily. UvrA family.</text>
</comment>
<feature type="compositionally biased region" description="Acidic residues" evidence="17">
    <location>
        <begin position="537"/>
        <end position="547"/>
    </location>
</feature>
<dbReference type="Gene3D" id="1.20.1580.10">
    <property type="entry name" value="ABC transporter ATPase like domain"/>
    <property type="match status" value="2"/>
</dbReference>
<evidence type="ECO:0000256" key="13">
    <source>
        <dbReference type="ARBA" id="ARBA00023204"/>
    </source>
</evidence>
<proteinExistence type="inferred from homology"/>
<dbReference type="PROSITE" id="PS00211">
    <property type="entry name" value="ABC_TRANSPORTER_1"/>
    <property type="match status" value="2"/>
</dbReference>
<evidence type="ECO:0000256" key="17">
    <source>
        <dbReference type="SAM" id="MobiDB-lite"/>
    </source>
</evidence>
<evidence type="ECO:0000256" key="4">
    <source>
        <dbReference type="ARBA" id="ARBA00022737"/>
    </source>
</evidence>
<evidence type="ECO:0000256" key="7">
    <source>
        <dbReference type="ARBA" id="ARBA00022769"/>
    </source>
</evidence>
<dbReference type="EMBL" id="SOGN01000029">
    <property type="protein sequence ID" value="TFC81994.1"/>
    <property type="molecule type" value="Genomic_DNA"/>
</dbReference>
<dbReference type="OrthoDB" id="9809851at2"/>
<feature type="region of interest" description="Disordered" evidence="17">
    <location>
        <begin position="528"/>
        <end position="557"/>
    </location>
</feature>
<dbReference type="GO" id="GO:0006281">
    <property type="term" value="P:DNA repair"/>
    <property type="evidence" value="ECO:0007669"/>
    <property type="project" value="UniProtKB-KW"/>
</dbReference>
<dbReference type="InterPro" id="IPR027417">
    <property type="entry name" value="P-loop_NTPase"/>
</dbReference>
<dbReference type="AlphaFoldDB" id="A0A4R8XUB6"/>
<evidence type="ECO:0000313" key="19">
    <source>
        <dbReference type="EMBL" id="TFC81994.1"/>
    </source>
</evidence>
<dbReference type="GO" id="GO:0004518">
    <property type="term" value="F:nuclease activity"/>
    <property type="evidence" value="ECO:0007669"/>
    <property type="project" value="UniProtKB-KW"/>
</dbReference>
<keyword evidence="20" id="KW-1185">Reference proteome</keyword>
<comment type="subcellular location">
    <subcellularLocation>
        <location evidence="1">Cytoplasm</location>
    </subcellularLocation>
</comment>
<evidence type="ECO:0000256" key="8">
    <source>
        <dbReference type="ARBA" id="ARBA00022771"/>
    </source>
</evidence>
<dbReference type="GO" id="GO:0008270">
    <property type="term" value="F:zinc ion binding"/>
    <property type="evidence" value="ECO:0007669"/>
    <property type="project" value="UniProtKB-KW"/>
</dbReference>
<evidence type="ECO:0000256" key="10">
    <source>
        <dbReference type="ARBA" id="ARBA00022840"/>
    </source>
</evidence>
<dbReference type="PANTHER" id="PTHR43152">
    <property type="entry name" value="UVRABC SYSTEM PROTEIN A"/>
    <property type="match status" value="1"/>
</dbReference>
<keyword evidence="11" id="KW-0267">Excision nuclease</keyword>
<gene>
    <name evidence="19" type="ORF">E3T23_05380</name>
</gene>
<dbReference type="InterPro" id="IPR041552">
    <property type="entry name" value="UvrA_DNA-bd"/>
</dbReference>
<dbReference type="PANTHER" id="PTHR43152:SF1">
    <property type="entry name" value="UVRA PROTEIN"/>
    <property type="match status" value="1"/>
</dbReference>
<dbReference type="Gene3D" id="1.10.8.280">
    <property type="entry name" value="ABC transporter ATPase domain-like"/>
    <property type="match status" value="1"/>
</dbReference>
<dbReference type="SMART" id="SM00382">
    <property type="entry name" value="AAA"/>
    <property type="match status" value="2"/>
</dbReference>
<evidence type="ECO:0000256" key="11">
    <source>
        <dbReference type="ARBA" id="ARBA00022881"/>
    </source>
</evidence>
<dbReference type="InterPro" id="IPR003439">
    <property type="entry name" value="ABC_transporter-like_ATP-bd"/>
</dbReference>
<comment type="caution">
    <text evidence="19">The sequence shown here is derived from an EMBL/GenBank/DDBJ whole genome shotgun (WGS) entry which is preliminary data.</text>
</comment>
<keyword evidence="3" id="KW-0479">Metal-binding</keyword>
<dbReference type="Gene3D" id="3.40.50.300">
    <property type="entry name" value="P-loop containing nucleotide triphosphate hydrolases"/>
    <property type="match status" value="2"/>
</dbReference>
<evidence type="ECO:0000256" key="2">
    <source>
        <dbReference type="ARBA" id="ARBA00022490"/>
    </source>
</evidence>
<keyword evidence="6" id="KW-0227">DNA damage</keyword>
<accession>A0A4R8XUB6</accession>
<keyword evidence="5" id="KW-0547">Nucleotide-binding</keyword>
<dbReference type="GO" id="GO:0016887">
    <property type="term" value="F:ATP hydrolysis activity"/>
    <property type="evidence" value="ECO:0007669"/>
    <property type="project" value="InterPro"/>
</dbReference>
<dbReference type="GO" id="GO:0005737">
    <property type="term" value="C:cytoplasm"/>
    <property type="evidence" value="ECO:0007669"/>
    <property type="project" value="UniProtKB-SubCell"/>
</dbReference>
<evidence type="ECO:0000256" key="9">
    <source>
        <dbReference type="ARBA" id="ARBA00022833"/>
    </source>
</evidence>
<keyword evidence="10" id="KW-0067">ATP-binding</keyword>
<evidence type="ECO:0000259" key="18">
    <source>
        <dbReference type="PROSITE" id="PS50893"/>
    </source>
</evidence>
<evidence type="ECO:0000313" key="20">
    <source>
        <dbReference type="Proteomes" id="UP000298433"/>
    </source>
</evidence>
<dbReference type="PROSITE" id="PS50893">
    <property type="entry name" value="ABC_TRANSPORTER_2"/>
    <property type="match status" value="1"/>
</dbReference>
<evidence type="ECO:0000256" key="15">
    <source>
        <dbReference type="ARBA" id="ARBA00039316"/>
    </source>
</evidence>
<feature type="domain" description="ABC transporter" evidence="18">
    <location>
        <begin position="469"/>
        <end position="822"/>
    </location>
</feature>
<evidence type="ECO:0000256" key="14">
    <source>
        <dbReference type="ARBA" id="ARBA00038000"/>
    </source>
</evidence>
<keyword evidence="12" id="KW-0238">DNA-binding</keyword>
<keyword evidence="4" id="KW-0677">Repeat</keyword>
<dbReference type="InterPro" id="IPR003593">
    <property type="entry name" value="AAA+_ATPase"/>
</dbReference>
<evidence type="ECO:0000256" key="5">
    <source>
        <dbReference type="ARBA" id="ARBA00022741"/>
    </source>
</evidence>
<keyword evidence="2" id="KW-0963">Cytoplasm</keyword>
<keyword evidence="7" id="KW-0228">DNA excision</keyword>
<dbReference type="Pfam" id="PF17755">
    <property type="entry name" value="UvrA_DNA-bind"/>
    <property type="match status" value="1"/>
</dbReference>
<organism evidence="19 20">
    <name type="scientific">Cryobacterium cheniae</name>
    <dbReference type="NCBI Taxonomy" id="1259262"/>
    <lineage>
        <taxon>Bacteria</taxon>
        <taxon>Bacillati</taxon>
        <taxon>Actinomycetota</taxon>
        <taxon>Actinomycetes</taxon>
        <taxon>Micrococcales</taxon>
        <taxon>Microbacteriaceae</taxon>
        <taxon>Cryobacterium</taxon>
    </lineage>
</organism>
<evidence type="ECO:0000256" key="12">
    <source>
        <dbReference type="ARBA" id="ARBA00023125"/>
    </source>
</evidence>
<reference evidence="19 20" key="1">
    <citation type="submission" date="2019-03" db="EMBL/GenBank/DDBJ databases">
        <title>Genomics of glacier-inhabiting Cryobacterium strains.</title>
        <authorList>
            <person name="Liu Q."/>
            <person name="Xin Y.-H."/>
        </authorList>
    </citation>
    <scope>NUCLEOTIDE SEQUENCE [LARGE SCALE GENOMIC DNA]</scope>
    <source>
        <strain evidence="19 20">TMT2-48-2</strain>
    </source>
</reference>
<dbReference type="GO" id="GO:0003677">
    <property type="term" value="F:DNA binding"/>
    <property type="evidence" value="ECO:0007669"/>
    <property type="project" value="UniProtKB-KW"/>
</dbReference>
<protein>
    <recommendedName>
        <fullName evidence="15">UvrABC system protein A</fullName>
    </recommendedName>
    <alternativeName>
        <fullName evidence="16">Excinuclease ABC subunit A</fullName>
    </alternativeName>
</protein>
<keyword evidence="13" id="KW-0234">DNA repair</keyword>
<evidence type="ECO:0000256" key="16">
    <source>
        <dbReference type="ARBA" id="ARBA00042156"/>
    </source>
</evidence>
<dbReference type="SUPFAM" id="SSF52540">
    <property type="entry name" value="P-loop containing nucleoside triphosphate hydrolases"/>
    <property type="match status" value="2"/>
</dbReference>